<organism evidence="1 2">
    <name type="scientific">Persea americana</name>
    <name type="common">Avocado</name>
    <dbReference type="NCBI Taxonomy" id="3435"/>
    <lineage>
        <taxon>Eukaryota</taxon>
        <taxon>Viridiplantae</taxon>
        <taxon>Streptophyta</taxon>
        <taxon>Embryophyta</taxon>
        <taxon>Tracheophyta</taxon>
        <taxon>Spermatophyta</taxon>
        <taxon>Magnoliopsida</taxon>
        <taxon>Magnoliidae</taxon>
        <taxon>Laurales</taxon>
        <taxon>Lauraceae</taxon>
        <taxon>Persea</taxon>
    </lineage>
</organism>
<accession>A0ACC2KI30</accession>
<reference evidence="1 2" key="1">
    <citation type="journal article" date="2022" name="Hortic Res">
        <title>A haplotype resolved chromosomal level avocado genome allows analysis of novel avocado genes.</title>
        <authorList>
            <person name="Nath O."/>
            <person name="Fletcher S.J."/>
            <person name="Hayward A."/>
            <person name="Shaw L.M."/>
            <person name="Masouleh A.K."/>
            <person name="Furtado A."/>
            <person name="Henry R.J."/>
            <person name="Mitter N."/>
        </authorList>
    </citation>
    <scope>NUCLEOTIDE SEQUENCE [LARGE SCALE GENOMIC DNA]</scope>
    <source>
        <strain evidence="2">cv. Hass</strain>
    </source>
</reference>
<keyword evidence="2" id="KW-1185">Reference proteome</keyword>
<sequence>MSRTPMESVVMEEAAMPFSIDRMATPRIEPTLRESTACEHAGSNRFRSCLSMNDKNGSLLRRMTHVYLLLYNPNSSSFSPLPFVAIPRRVHVQPH</sequence>
<dbReference type="Proteomes" id="UP001234297">
    <property type="component" value="Chromosome 9"/>
</dbReference>
<name>A0ACC2KI30_PERAE</name>
<comment type="caution">
    <text evidence="1">The sequence shown here is derived from an EMBL/GenBank/DDBJ whole genome shotgun (WGS) entry which is preliminary data.</text>
</comment>
<evidence type="ECO:0000313" key="1">
    <source>
        <dbReference type="EMBL" id="KAJ8620677.1"/>
    </source>
</evidence>
<evidence type="ECO:0000313" key="2">
    <source>
        <dbReference type="Proteomes" id="UP001234297"/>
    </source>
</evidence>
<dbReference type="EMBL" id="CM056817">
    <property type="protein sequence ID" value="KAJ8620677.1"/>
    <property type="molecule type" value="Genomic_DNA"/>
</dbReference>
<protein>
    <submittedName>
        <fullName evidence="1">Uncharacterized protein</fullName>
    </submittedName>
</protein>
<gene>
    <name evidence="1" type="ORF">MRB53_029206</name>
</gene>
<proteinExistence type="predicted"/>